<sequence length="391" mass="46113">MKEMFYNFIDESKQEHEEMRPFINEFKTTNELLFKERNNSLSGKNTTQDIQNDNTNMHTKEPPVVNYDKPVEPKEVLVDIRKLTNRLFNHQLRYKHRKFLLLEDLEASISLIPYTMYEKLAMPKDSRVPIVLGRPFLATARAIIDVFNKKITLRVGDDEVIFDVDQPIKRPPNEDDECYGVDDLDDTIHMETQELLETTRPDGVESGNLYSTSANKIDEKKYELKNLPHHLEYAYLYGDKSFPRIISSKSSKKEKMLLLKVLEKHNGAIAWKMSNIKGISPSFCMHKILMDDDFKPVIQPQRRLNPKVQEVVKNKIVKLLDSRMASVHRFWNEYYCFLDGLSRFFQILIIPEDQEKTMFTSSDRTFAYKRILLWIMQRTYNFSKMHDGSFT</sequence>
<dbReference type="AlphaFoldDB" id="A0A699IR39"/>
<feature type="region of interest" description="Disordered" evidence="1">
    <location>
        <begin position="41"/>
        <end position="61"/>
    </location>
</feature>
<feature type="compositionally biased region" description="Low complexity" evidence="1">
    <location>
        <begin position="45"/>
        <end position="56"/>
    </location>
</feature>
<evidence type="ECO:0008006" key="3">
    <source>
        <dbReference type="Google" id="ProtNLM"/>
    </source>
</evidence>
<dbReference type="PANTHER" id="PTHR33067">
    <property type="entry name" value="RNA-DIRECTED DNA POLYMERASE-RELATED"/>
    <property type="match status" value="1"/>
</dbReference>
<dbReference type="Gene3D" id="3.10.10.10">
    <property type="entry name" value="HIV Type 1 Reverse Transcriptase, subunit A, domain 1"/>
    <property type="match status" value="1"/>
</dbReference>
<accession>A0A699IR39</accession>
<dbReference type="InterPro" id="IPR043502">
    <property type="entry name" value="DNA/RNA_pol_sf"/>
</dbReference>
<dbReference type="EMBL" id="BKCJ010303602">
    <property type="protein sequence ID" value="GEZ63632.1"/>
    <property type="molecule type" value="Genomic_DNA"/>
</dbReference>
<dbReference type="SUPFAM" id="SSF56672">
    <property type="entry name" value="DNA/RNA polymerases"/>
    <property type="match status" value="1"/>
</dbReference>
<evidence type="ECO:0000313" key="2">
    <source>
        <dbReference type="EMBL" id="GEZ63632.1"/>
    </source>
</evidence>
<reference evidence="2" key="1">
    <citation type="journal article" date="2019" name="Sci. Rep.">
        <title>Draft genome of Tanacetum cinerariifolium, the natural source of mosquito coil.</title>
        <authorList>
            <person name="Yamashiro T."/>
            <person name="Shiraishi A."/>
            <person name="Satake H."/>
            <person name="Nakayama K."/>
        </authorList>
    </citation>
    <scope>NUCLEOTIDE SEQUENCE</scope>
</reference>
<dbReference type="PANTHER" id="PTHR33067:SF35">
    <property type="entry name" value="ASPARTIC PEPTIDASE DDI1-TYPE DOMAIN-CONTAINING PROTEIN"/>
    <property type="match status" value="1"/>
</dbReference>
<name>A0A699IR39_TANCI</name>
<evidence type="ECO:0000256" key="1">
    <source>
        <dbReference type="SAM" id="MobiDB-lite"/>
    </source>
</evidence>
<proteinExistence type="predicted"/>
<gene>
    <name evidence="2" type="ORF">Tci_535605</name>
</gene>
<protein>
    <recommendedName>
        <fullName evidence="3">Reverse transcriptase domain-containing protein</fullName>
    </recommendedName>
</protein>
<organism evidence="2">
    <name type="scientific">Tanacetum cinerariifolium</name>
    <name type="common">Dalmatian daisy</name>
    <name type="synonym">Chrysanthemum cinerariifolium</name>
    <dbReference type="NCBI Taxonomy" id="118510"/>
    <lineage>
        <taxon>Eukaryota</taxon>
        <taxon>Viridiplantae</taxon>
        <taxon>Streptophyta</taxon>
        <taxon>Embryophyta</taxon>
        <taxon>Tracheophyta</taxon>
        <taxon>Spermatophyta</taxon>
        <taxon>Magnoliopsida</taxon>
        <taxon>eudicotyledons</taxon>
        <taxon>Gunneridae</taxon>
        <taxon>Pentapetalae</taxon>
        <taxon>asterids</taxon>
        <taxon>campanulids</taxon>
        <taxon>Asterales</taxon>
        <taxon>Asteraceae</taxon>
        <taxon>Asteroideae</taxon>
        <taxon>Anthemideae</taxon>
        <taxon>Anthemidinae</taxon>
        <taxon>Tanacetum</taxon>
    </lineage>
</organism>
<comment type="caution">
    <text evidence="2">The sequence shown here is derived from an EMBL/GenBank/DDBJ whole genome shotgun (WGS) entry which is preliminary data.</text>
</comment>